<feature type="domain" description="ABM" evidence="1">
    <location>
        <begin position="4"/>
        <end position="94"/>
    </location>
</feature>
<keyword evidence="2" id="KW-0560">Oxidoreductase</keyword>
<dbReference type="InterPro" id="IPR007138">
    <property type="entry name" value="ABM_dom"/>
</dbReference>
<dbReference type="PROSITE" id="PS51725">
    <property type="entry name" value="ABM"/>
    <property type="match status" value="1"/>
</dbReference>
<comment type="caution">
    <text evidence="2">The sequence shown here is derived from an EMBL/GenBank/DDBJ whole genome shotgun (WGS) entry which is preliminary data.</text>
</comment>
<sequence>MARIDLIVTLQAAKGREEELRKVLSTLRAASLLEAGCLDYRVARAPQKAGRFFLLECWADATALARHEHAPHFLDGVRRVQACCESVEQQTVEWILE</sequence>
<dbReference type="GO" id="GO:0004497">
    <property type="term" value="F:monooxygenase activity"/>
    <property type="evidence" value="ECO:0007669"/>
    <property type="project" value="UniProtKB-KW"/>
</dbReference>
<name>A0A4Q8M1A0_9GAMM</name>
<dbReference type="Proteomes" id="UP000292087">
    <property type="component" value="Unassembled WGS sequence"/>
</dbReference>
<evidence type="ECO:0000313" key="3">
    <source>
        <dbReference type="Proteomes" id="UP000292087"/>
    </source>
</evidence>
<gene>
    <name evidence="2" type="ORF">EA656_04185</name>
</gene>
<accession>A0A4Q8M1A0</accession>
<evidence type="ECO:0000259" key="1">
    <source>
        <dbReference type="PROSITE" id="PS51725"/>
    </source>
</evidence>
<dbReference type="SUPFAM" id="SSF54909">
    <property type="entry name" value="Dimeric alpha+beta barrel"/>
    <property type="match status" value="1"/>
</dbReference>
<proteinExistence type="predicted"/>
<dbReference type="AlphaFoldDB" id="A0A4Q8M1A0"/>
<dbReference type="InterPro" id="IPR011008">
    <property type="entry name" value="Dimeric_a/b-barrel"/>
</dbReference>
<dbReference type="RefSeq" id="WP_130522785.1">
    <property type="nucleotide sequence ID" value="NZ_SHLZ01000003.1"/>
</dbReference>
<evidence type="ECO:0000313" key="2">
    <source>
        <dbReference type="EMBL" id="TAA37859.1"/>
    </source>
</evidence>
<dbReference type="Pfam" id="PF03992">
    <property type="entry name" value="ABM"/>
    <property type="match status" value="1"/>
</dbReference>
<organism evidence="2 3">
    <name type="scientific">Pseudoxanthomonas winnipegensis</name>
    <dbReference type="NCBI Taxonomy" id="2480810"/>
    <lineage>
        <taxon>Bacteria</taxon>
        <taxon>Pseudomonadati</taxon>
        <taxon>Pseudomonadota</taxon>
        <taxon>Gammaproteobacteria</taxon>
        <taxon>Lysobacterales</taxon>
        <taxon>Lysobacteraceae</taxon>
        <taxon>Pseudoxanthomonas</taxon>
    </lineage>
</organism>
<reference evidence="2 3" key="1">
    <citation type="submission" date="2019-02" db="EMBL/GenBank/DDBJ databases">
        <title>WGS of Pseudoxanthomonas species novum from clinical isolates.</title>
        <authorList>
            <person name="Bernier A.-M."/>
            <person name="Bernard K."/>
            <person name="Vachon A."/>
        </authorList>
    </citation>
    <scope>NUCLEOTIDE SEQUENCE [LARGE SCALE GENOMIC DNA]</scope>
    <source>
        <strain evidence="2 3">NML140781</strain>
    </source>
</reference>
<dbReference type="EMBL" id="SHMF01000001">
    <property type="protein sequence ID" value="TAA37859.1"/>
    <property type="molecule type" value="Genomic_DNA"/>
</dbReference>
<dbReference type="Gene3D" id="3.30.70.100">
    <property type="match status" value="1"/>
</dbReference>
<keyword evidence="2" id="KW-0503">Monooxygenase</keyword>
<protein>
    <submittedName>
        <fullName evidence="2">Antibiotic biosynthesis monooxygenase</fullName>
    </submittedName>
</protein>